<dbReference type="PANTHER" id="PTHR33908:SF11">
    <property type="entry name" value="MEMBRANE PROTEIN"/>
    <property type="match status" value="1"/>
</dbReference>
<evidence type="ECO:0000256" key="6">
    <source>
        <dbReference type="ARBA" id="ARBA00022989"/>
    </source>
</evidence>
<name>A0A455SZ69_9CHLR</name>
<sequence length="867" mass="96780">MLDSYRPPFSGEQARLRRTRSGLRWLRRCLLLSGMLLLLLGLDAACYQVAALPVEVVSQADTTTLFVGSQSVPLGHLAPLIQLRFPAQDPVLHEYQIDGSDSTNNFTLDLPYMHSLSSSWYYRFQSWMRDLEGYSRWRNLQIWSGNHVIQAISWPAPATTVRLPASSTLRLRLELQRPETPRSLILVTAAGGVVQIMLDRNDRRLSVTWLAPEHSPRPGTATPQFDDRSLFFPLDVVPFGAEVADTLVRSLLWATALFLLLTLVRGAASSLRLFLRQGPSATCCFQIFADSRETARAGLGQRRCWPQLFTRGSSNHTLPARLAGRWQRLTGALHPLALFALGGSLGYTLWIARVEYNGQPHIYDAAAYVFAAKMYAQGRLAVPLPPTPDLFPGPFMVQFDGRWFAQYPPGTALTLVPGFWLGLPYAVEPVLGTLALLGIGLIAARLYDRLTATLAVLLGTLSPFYSYLAASYLSHTVTLFYLVWGFWALLCFLQERKLWGLPLAALCFGLAYLTREQVALLYIAMLSGSILAAAWRRWHPWPGSWLQMLIASVIIFQVFLILDLLFNMALTGHPLLTPRTLFFAGDRWGFGQGIGFYGAHTLAAGLVNLDEQLTILAIDLFGWPFYLTLALLLIPFVSGRSRAVDWLLLAGTALIALVFVGYFYHGIYLGPRYLYETLPFLLMLSARGLITLAQGEQLAAEAIEQAARRWLARRRAPQPEQAVALLPTVEDAPAVRQPLARAKALLRACPLTALLFIGLLACNLLYYTPRQISLYHNYSGLPAGTRLDLQAIYHPSVHHAIVVTNDLAIYDFVLFPLNDPLLQQGDIIYAEASEPEQFERLRQAFPGRPLYFLEIGPDGQVMYIPLH</sequence>
<dbReference type="InterPro" id="IPR050297">
    <property type="entry name" value="LipidA_mod_glycosyltrf_83"/>
</dbReference>
<dbReference type="PANTHER" id="PTHR33908">
    <property type="entry name" value="MANNOSYLTRANSFERASE YKCB-RELATED"/>
    <property type="match status" value="1"/>
</dbReference>
<evidence type="ECO:0000313" key="10">
    <source>
        <dbReference type="EMBL" id="BBH93743.1"/>
    </source>
</evidence>
<keyword evidence="7 8" id="KW-0472">Membrane</keyword>
<feature type="transmembrane region" description="Helical" evidence="8">
    <location>
        <begin position="331"/>
        <end position="352"/>
    </location>
</feature>
<keyword evidence="3" id="KW-0328">Glycosyltransferase</keyword>
<organism evidence="10">
    <name type="scientific">Thermogemmatispora argillosa</name>
    <dbReference type="NCBI Taxonomy" id="2045280"/>
    <lineage>
        <taxon>Bacteria</taxon>
        <taxon>Bacillati</taxon>
        <taxon>Chloroflexota</taxon>
        <taxon>Ktedonobacteria</taxon>
        <taxon>Thermogemmatisporales</taxon>
        <taxon>Thermogemmatisporaceae</taxon>
        <taxon>Thermogemmatispora</taxon>
    </lineage>
</organism>
<feature type="transmembrane region" description="Helical" evidence="8">
    <location>
        <begin position="744"/>
        <end position="767"/>
    </location>
</feature>
<feature type="transmembrane region" description="Helical" evidence="8">
    <location>
        <begin position="450"/>
        <end position="468"/>
    </location>
</feature>
<dbReference type="GO" id="GO:0009103">
    <property type="term" value="P:lipopolysaccharide biosynthetic process"/>
    <property type="evidence" value="ECO:0007669"/>
    <property type="project" value="UniProtKB-ARBA"/>
</dbReference>
<proteinExistence type="predicted"/>
<comment type="subcellular location">
    <subcellularLocation>
        <location evidence="1">Cell membrane</location>
        <topology evidence="1">Multi-pass membrane protein</topology>
    </subcellularLocation>
</comment>
<feature type="transmembrane region" description="Helical" evidence="8">
    <location>
        <begin position="643"/>
        <end position="664"/>
    </location>
</feature>
<protein>
    <recommendedName>
        <fullName evidence="9">Glycosyltransferase RgtA/B/C/D-like domain-containing protein</fullName>
    </recommendedName>
</protein>
<gene>
    <name evidence="10" type="ORF">KTA_19420</name>
</gene>
<evidence type="ECO:0000256" key="5">
    <source>
        <dbReference type="ARBA" id="ARBA00022692"/>
    </source>
</evidence>
<evidence type="ECO:0000259" key="9">
    <source>
        <dbReference type="Pfam" id="PF13231"/>
    </source>
</evidence>
<feature type="transmembrane region" description="Helical" evidence="8">
    <location>
        <begin position="616"/>
        <end position="637"/>
    </location>
</feature>
<feature type="domain" description="Glycosyltransferase RgtA/B/C/D-like" evidence="9">
    <location>
        <begin position="429"/>
        <end position="558"/>
    </location>
</feature>
<feature type="transmembrane region" description="Helical" evidence="8">
    <location>
        <begin position="474"/>
        <end position="493"/>
    </location>
</feature>
<feature type="transmembrane region" description="Helical" evidence="8">
    <location>
        <begin position="590"/>
        <end position="609"/>
    </location>
</feature>
<dbReference type="AlphaFoldDB" id="A0A455SZ69"/>
<keyword evidence="2" id="KW-1003">Cell membrane</keyword>
<feature type="transmembrane region" description="Helical" evidence="8">
    <location>
        <begin position="423"/>
        <end position="443"/>
    </location>
</feature>
<accession>A0A455SZ69</accession>
<evidence type="ECO:0000256" key="2">
    <source>
        <dbReference type="ARBA" id="ARBA00022475"/>
    </source>
</evidence>
<feature type="transmembrane region" description="Helical" evidence="8">
    <location>
        <begin position="251"/>
        <end position="268"/>
    </location>
</feature>
<reference evidence="10" key="1">
    <citation type="submission" date="2018-12" db="EMBL/GenBank/DDBJ databases">
        <title>Novel natural products biosynthetic potential of the class Ktedonobacteria.</title>
        <authorList>
            <person name="Zheng Y."/>
            <person name="Saitou A."/>
            <person name="Wang C.M."/>
            <person name="Toyoda A."/>
            <person name="Minakuchi Y."/>
            <person name="Sekiguchi Y."/>
            <person name="Ueda K."/>
            <person name="Takano H."/>
            <person name="Sakai Y."/>
            <person name="Yokota A."/>
            <person name="Yabe S."/>
        </authorList>
    </citation>
    <scope>NUCLEOTIDE SEQUENCE</scope>
    <source>
        <strain evidence="10">A3-2</strain>
    </source>
</reference>
<evidence type="ECO:0000256" key="1">
    <source>
        <dbReference type="ARBA" id="ARBA00004651"/>
    </source>
</evidence>
<evidence type="ECO:0000256" key="8">
    <source>
        <dbReference type="SAM" id="Phobius"/>
    </source>
</evidence>
<feature type="transmembrane region" description="Helical" evidence="8">
    <location>
        <begin position="548"/>
        <end position="570"/>
    </location>
</feature>
<evidence type="ECO:0000256" key="3">
    <source>
        <dbReference type="ARBA" id="ARBA00022676"/>
    </source>
</evidence>
<keyword evidence="5 8" id="KW-0812">Transmembrane</keyword>
<keyword evidence="4" id="KW-0808">Transferase</keyword>
<dbReference type="Pfam" id="PF13231">
    <property type="entry name" value="PMT_2"/>
    <property type="match status" value="1"/>
</dbReference>
<evidence type="ECO:0000256" key="4">
    <source>
        <dbReference type="ARBA" id="ARBA00022679"/>
    </source>
</evidence>
<dbReference type="InterPro" id="IPR038731">
    <property type="entry name" value="RgtA/B/C-like"/>
</dbReference>
<evidence type="ECO:0000256" key="7">
    <source>
        <dbReference type="ARBA" id="ARBA00023136"/>
    </source>
</evidence>
<keyword evidence="6 8" id="KW-1133">Transmembrane helix</keyword>
<dbReference type="GO" id="GO:0016763">
    <property type="term" value="F:pentosyltransferase activity"/>
    <property type="evidence" value="ECO:0007669"/>
    <property type="project" value="TreeGrafter"/>
</dbReference>
<feature type="transmembrane region" description="Helical" evidence="8">
    <location>
        <begin position="519"/>
        <end position="536"/>
    </location>
</feature>
<dbReference type="EMBL" id="AP019377">
    <property type="protein sequence ID" value="BBH93743.1"/>
    <property type="molecule type" value="Genomic_DNA"/>
</dbReference>
<dbReference type="GO" id="GO:0005886">
    <property type="term" value="C:plasma membrane"/>
    <property type="evidence" value="ECO:0007669"/>
    <property type="project" value="UniProtKB-SubCell"/>
</dbReference>